<reference evidence="1 2" key="1">
    <citation type="journal article" date="2014" name="Nat. Commun.">
        <title>Multiple recent horizontal transfers of a large genomic region in cheese making fungi.</title>
        <authorList>
            <person name="Cheeseman K."/>
            <person name="Ropars J."/>
            <person name="Renault P."/>
            <person name="Dupont J."/>
            <person name="Gouzy J."/>
            <person name="Branca A."/>
            <person name="Abraham A.L."/>
            <person name="Ceppi M."/>
            <person name="Conseiller E."/>
            <person name="Debuchy R."/>
            <person name="Malagnac F."/>
            <person name="Goarin A."/>
            <person name="Silar P."/>
            <person name="Lacoste S."/>
            <person name="Sallet E."/>
            <person name="Bensimon A."/>
            <person name="Giraud T."/>
            <person name="Brygoo Y."/>
        </authorList>
    </citation>
    <scope>NUCLEOTIDE SEQUENCE [LARGE SCALE GENOMIC DNA]</scope>
    <source>
        <strain evidence="2">FM 013</strain>
    </source>
</reference>
<dbReference type="EMBL" id="HG793313">
    <property type="protein sequence ID" value="CRL31510.1"/>
    <property type="molecule type" value="Genomic_DNA"/>
</dbReference>
<evidence type="ECO:0000313" key="2">
    <source>
        <dbReference type="Proteomes" id="UP000053732"/>
    </source>
</evidence>
<sequence length="33" mass="3956">MWMVSQWKSIMIDDSFTVALEESKIGPLRRVDW</sequence>
<dbReference type="Proteomes" id="UP000053732">
    <property type="component" value="Unassembled WGS sequence"/>
</dbReference>
<protein>
    <submittedName>
        <fullName evidence="1">Str. FM013</fullName>
    </submittedName>
</protein>
<evidence type="ECO:0000313" key="1">
    <source>
        <dbReference type="EMBL" id="CRL31510.1"/>
    </source>
</evidence>
<organism evidence="1 2">
    <name type="scientific">Penicillium camemberti (strain FM 013)</name>
    <dbReference type="NCBI Taxonomy" id="1429867"/>
    <lineage>
        <taxon>Eukaryota</taxon>
        <taxon>Fungi</taxon>
        <taxon>Dikarya</taxon>
        <taxon>Ascomycota</taxon>
        <taxon>Pezizomycotina</taxon>
        <taxon>Eurotiomycetes</taxon>
        <taxon>Eurotiomycetidae</taxon>
        <taxon>Eurotiales</taxon>
        <taxon>Aspergillaceae</taxon>
        <taxon>Penicillium</taxon>
    </lineage>
</organism>
<name>A0A0G4PZC2_PENC3</name>
<dbReference type="AlphaFoldDB" id="A0A0G4PZC2"/>
<keyword evidence="2" id="KW-1185">Reference proteome</keyword>
<accession>A0A0G4PZC2</accession>
<proteinExistence type="predicted"/>
<gene>
    <name evidence="1" type="ORF">PCAMFM013_S4Jg000032</name>
</gene>